<reference evidence="3 4" key="1">
    <citation type="journal article" date="2011" name="PLoS Pathog.">
        <title>Endophytic Life Strategies Decoded by Genome and Transcriptome Analyses of the Mutualistic Root Symbiont Piriformospora indica.</title>
        <authorList>
            <person name="Zuccaro A."/>
            <person name="Lahrmann U."/>
            <person name="Guldener U."/>
            <person name="Langen G."/>
            <person name="Pfiffi S."/>
            <person name="Biedenkopf D."/>
            <person name="Wong P."/>
            <person name="Samans B."/>
            <person name="Grimm C."/>
            <person name="Basiewicz M."/>
            <person name="Murat C."/>
            <person name="Martin F."/>
            <person name="Kogel K.H."/>
        </authorList>
    </citation>
    <scope>NUCLEOTIDE SEQUENCE [LARGE SCALE GENOMIC DNA]</scope>
    <source>
        <strain evidence="3 4">DSM 11827</strain>
    </source>
</reference>
<feature type="domain" description="DUF676" evidence="2">
    <location>
        <begin position="13"/>
        <end position="161"/>
    </location>
</feature>
<dbReference type="Proteomes" id="UP000007148">
    <property type="component" value="Unassembled WGS sequence"/>
</dbReference>
<dbReference type="InterPro" id="IPR007751">
    <property type="entry name" value="DUF676_lipase-like"/>
</dbReference>
<evidence type="ECO:0000259" key="2">
    <source>
        <dbReference type="Pfam" id="PF05057"/>
    </source>
</evidence>
<dbReference type="Gene3D" id="3.40.50.1820">
    <property type="entry name" value="alpha/beta hydrolase"/>
    <property type="match status" value="1"/>
</dbReference>
<dbReference type="InterPro" id="IPR029058">
    <property type="entry name" value="AB_hydrolase_fold"/>
</dbReference>
<proteinExistence type="inferred from homology"/>
<dbReference type="AlphaFoldDB" id="G4TH81"/>
<sequence length="394" mass="43514">MSTLFRKQPEDLLLCVFVHGFNGNNKTFNTFPSTIASILQQVIENVSVESIVFPEYKTRGDFSAAVDHFTEWLYLQVKQRERKRASGAAKKAKVVLCGHSMGGLLIADAIKSMKEKYQGNQSQPRIIAVLAFDTPYLGLHQNLWKNKVREGLSVASYVQSIASLLGGLALGASKPKSVEGAMIPKATNSLVPTTPAGGEPPTNRKKWLAMGGVALVATSTIAAAYYYKDKIISNVTSGMTLLTEYLEYVGALHNEPNMKNRLDYLVQLSQNHEITFRTFYTYLPPKVELGQGQSRTFITLPFGNTDAAQYFVAATNTLATDEIQAHTGMFDRDTNDCYDELEKATARSILLAIKSLRKTEKTMRVAGKPHNEEEELKQNRAKVAEDICGMQAVG</sequence>
<dbReference type="PANTHER" id="PTHR47842">
    <property type="entry name" value="EXPRESSED PROTEIN"/>
    <property type="match status" value="1"/>
</dbReference>
<dbReference type="InParanoid" id="G4TH81"/>
<gene>
    <name evidence="3" type="ORF">PIIN_04618</name>
</gene>
<comment type="similarity">
    <text evidence="1">Belongs to the putative lipase ROG1 family.</text>
</comment>
<dbReference type="HOGENOM" id="CLU_020826_2_0_1"/>
<evidence type="ECO:0000313" key="4">
    <source>
        <dbReference type="Proteomes" id="UP000007148"/>
    </source>
</evidence>
<comment type="caution">
    <text evidence="3">The sequence shown here is derived from an EMBL/GenBank/DDBJ whole genome shotgun (WGS) entry which is preliminary data.</text>
</comment>
<dbReference type="STRING" id="1109443.G4TH81"/>
<dbReference type="eggNOG" id="ENOG502QQEZ">
    <property type="taxonomic scope" value="Eukaryota"/>
</dbReference>
<protein>
    <recommendedName>
        <fullName evidence="2">DUF676 domain-containing protein</fullName>
    </recommendedName>
</protein>
<organism evidence="3 4">
    <name type="scientific">Serendipita indica (strain DSM 11827)</name>
    <name type="common">Root endophyte fungus</name>
    <name type="synonym">Piriformospora indica</name>
    <dbReference type="NCBI Taxonomy" id="1109443"/>
    <lineage>
        <taxon>Eukaryota</taxon>
        <taxon>Fungi</taxon>
        <taxon>Dikarya</taxon>
        <taxon>Basidiomycota</taxon>
        <taxon>Agaricomycotina</taxon>
        <taxon>Agaricomycetes</taxon>
        <taxon>Sebacinales</taxon>
        <taxon>Serendipitaceae</taxon>
        <taxon>Serendipita</taxon>
    </lineage>
</organism>
<dbReference type="EMBL" id="CAFZ01000090">
    <property type="protein sequence ID" value="CCA70684.1"/>
    <property type="molecule type" value="Genomic_DNA"/>
</dbReference>
<name>G4TH81_SERID</name>
<dbReference type="OMA" id="ISAHINM"/>
<keyword evidence="4" id="KW-1185">Reference proteome</keyword>
<dbReference type="Pfam" id="PF05057">
    <property type="entry name" value="DUF676"/>
    <property type="match status" value="1"/>
</dbReference>
<evidence type="ECO:0000256" key="1">
    <source>
        <dbReference type="ARBA" id="ARBA00007920"/>
    </source>
</evidence>
<evidence type="ECO:0000313" key="3">
    <source>
        <dbReference type="EMBL" id="CCA70684.1"/>
    </source>
</evidence>
<dbReference type="PANTHER" id="PTHR47842:SF1">
    <property type="entry name" value="DUF676 DOMAIN-CONTAINING PROTEIN"/>
    <property type="match status" value="1"/>
</dbReference>
<dbReference type="OrthoDB" id="442243at2759"/>
<dbReference type="SUPFAM" id="SSF53474">
    <property type="entry name" value="alpha/beta-Hydrolases"/>
    <property type="match status" value="1"/>
</dbReference>
<accession>G4TH81</accession>